<name>A0ABV6DUI5_9BACL</name>
<proteinExistence type="predicted"/>
<comment type="caution">
    <text evidence="1">The sequence shown here is derived from an EMBL/GenBank/DDBJ whole genome shotgun (WGS) entry which is preliminary data.</text>
</comment>
<gene>
    <name evidence="1" type="ORF">ACFFK0_28400</name>
</gene>
<accession>A0ABV6DUI5</accession>
<dbReference type="RefSeq" id="WP_377474381.1">
    <property type="nucleotide sequence ID" value="NZ_JBHLWN010000117.1"/>
</dbReference>
<organism evidence="1 2">
    <name type="scientific">Paenibacillus chartarius</name>
    <dbReference type="NCBI Taxonomy" id="747481"/>
    <lineage>
        <taxon>Bacteria</taxon>
        <taxon>Bacillati</taxon>
        <taxon>Bacillota</taxon>
        <taxon>Bacilli</taxon>
        <taxon>Bacillales</taxon>
        <taxon>Paenibacillaceae</taxon>
        <taxon>Paenibacillus</taxon>
    </lineage>
</organism>
<sequence>MKLQDALFNWLQIRIVAEARPDDRAAMDTRDFFEQILREDHHLSHFEVSRVDETMIHIRYTADGTTKLQMFDREQAEQLLADIEANPKYN</sequence>
<protein>
    <submittedName>
        <fullName evidence="1">Uncharacterized protein</fullName>
    </submittedName>
</protein>
<keyword evidence="2" id="KW-1185">Reference proteome</keyword>
<evidence type="ECO:0000313" key="2">
    <source>
        <dbReference type="Proteomes" id="UP001589776"/>
    </source>
</evidence>
<evidence type="ECO:0000313" key="1">
    <source>
        <dbReference type="EMBL" id="MFC0216323.1"/>
    </source>
</evidence>
<dbReference type="Proteomes" id="UP001589776">
    <property type="component" value="Unassembled WGS sequence"/>
</dbReference>
<reference evidence="1 2" key="1">
    <citation type="submission" date="2024-09" db="EMBL/GenBank/DDBJ databases">
        <authorList>
            <person name="Sun Q."/>
            <person name="Mori K."/>
        </authorList>
    </citation>
    <scope>NUCLEOTIDE SEQUENCE [LARGE SCALE GENOMIC DNA]</scope>
    <source>
        <strain evidence="1 2">CCM 7759</strain>
    </source>
</reference>
<dbReference type="EMBL" id="JBHLWN010000117">
    <property type="protein sequence ID" value="MFC0216323.1"/>
    <property type="molecule type" value="Genomic_DNA"/>
</dbReference>